<sequence length="252" mass="27350">MSATSPYLLKRRAAGPLRTAHRGAPRLAPDNTLESIVAAARFDVDFVEVDVHLTRDGQVLLWHDEQFIMPEGAYEIARHSLAELRALKVPDGTLATLPEAIEAVQGRAGLMIDLKAPELHDEIEQALRSAAFTDVLVCGGYDGTLRRLKAALPDIAVSRTPDAAYHQELSHRLKAEAYLDAVTVYWRTVGPELIAAAQQAGVLVLAWTVDHPHLAQQVLEAGADGITSNDVALLVTLSKKLASRPFLSDSSR</sequence>
<evidence type="ECO:0000313" key="3">
    <source>
        <dbReference type="Proteomes" id="UP001060261"/>
    </source>
</evidence>
<evidence type="ECO:0000259" key="1">
    <source>
        <dbReference type="PROSITE" id="PS51704"/>
    </source>
</evidence>
<protein>
    <submittedName>
        <fullName evidence="2">Glycerophosphodiester phosphodiesterase</fullName>
    </submittedName>
</protein>
<reference evidence="2" key="1">
    <citation type="submission" date="2022-09" db="EMBL/GenBank/DDBJ databases">
        <title>genome sequence of Deinococcus rubellus.</title>
        <authorList>
            <person name="Srinivasan S."/>
        </authorList>
    </citation>
    <scope>NUCLEOTIDE SEQUENCE</scope>
    <source>
        <strain evidence="2">Ant6</strain>
    </source>
</reference>
<dbReference type="PROSITE" id="PS51704">
    <property type="entry name" value="GP_PDE"/>
    <property type="match status" value="1"/>
</dbReference>
<dbReference type="InterPro" id="IPR030395">
    <property type="entry name" value="GP_PDE_dom"/>
</dbReference>
<dbReference type="Proteomes" id="UP001060261">
    <property type="component" value="Chromosome"/>
</dbReference>
<dbReference type="SUPFAM" id="SSF51695">
    <property type="entry name" value="PLC-like phosphodiesterases"/>
    <property type="match status" value="1"/>
</dbReference>
<dbReference type="PANTHER" id="PTHR46211">
    <property type="entry name" value="GLYCEROPHOSPHORYL DIESTER PHOSPHODIESTERASE"/>
    <property type="match status" value="1"/>
</dbReference>
<dbReference type="Pfam" id="PF03009">
    <property type="entry name" value="GDPD"/>
    <property type="match status" value="1"/>
</dbReference>
<dbReference type="EMBL" id="CP104213">
    <property type="protein sequence ID" value="UWX64805.1"/>
    <property type="molecule type" value="Genomic_DNA"/>
</dbReference>
<feature type="domain" description="GP-PDE" evidence="1">
    <location>
        <begin position="16"/>
        <end position="238"/>
    </location>
</feature>
<organism evidence="2 3">
    <name type="scientific">Deinococcus rubellus</name>
    <dbReference type="NCBI Taxonomy" id="1889240"/>
    <lineage>
        <taxon>Bacteria</taxon>
        <taxon>Thermotogati</taxon>
        <taxon>Deinococcota</taxon>
        <taxon>Deinococci</taxon>
        <taxon>Deinococcales</taxon>
        <taxon>Deinococcaceae</taxon>
        <taxon>Deinococcus</taxon>
    </lineage>
</organism>
<dbReference type="RefSeq" id="WP_260561066.1">
    <property type="nucleotide sequence ID" value="NZ_BAABEC010000009.1"/>
</dbReference>
<name>A0ABY5YI54_9DEIO</name>
<accession>A0ABY5YI54</accession>
<dbReference type="PANTHER" id="PTHR46211:SF1">
    <property type="entry name" value="GLYCEROPHOSPHODIESTER PHOSPHODIESTERASE, CYTOPLASMIC"/>
    <property type="match status" value="1"/>
</dbReference>
<proteinExistence type="predicted"/>
<dbReference type="CDD" id="cd08556">
    <property type="entry name" value="GDPD"/>
    <property type="match status" value="1"/>
</dbReference>
<dbReference type="InterPro" id="IPR017946">
    <property type="entry name" value="PLC-like_Pdiesterase_TIM-brl"/>
</dbReference>
<keyword evidence="3" id="KW-1185">Reference proteome</keyword>
<evidence type="ECO:0000313" key="2">
    <source>
        <dbReference type="EMBL" id="UWX64805.1"/>
    </source>
</evidence>
<dbReference type="Gene3D" id="3.20.20.190">
    <property type="entry name" value="Phosphatidylinositol (PI) phosphodiesterase"/>
    <property type="match status" value="1"/>
</dbReference>
<gene>
    <name evidence="2" type="ORF">N0D28_03840</name>
</gene>